<sequence>MEPEEKVGGERGNKKEELLGIKLKRGILVGKRGGQSTPSPTWKLGLANETDPFQDFTFPSNFTRTISARKLAANLWEVESPSVKLVKMSKGGPLQHNHKHKNKGFELPKPIGQPPDNSNDQPPTASNLRKHVAEPSMLCQSVERKCDTFQAISSRSCSSVEMMAPYRPAFTPSRFKGRFRESGYNLKTSSELLKVLNRIWSLEEQNISNISLVKAVQKELDIARAQIKALLKEKKRSRQEMDDLMKQLAEANDARRNKEQDRIQETIQSLRNELEDERKLRKHSESLHNKLARKLSEVKSSFSTALKELEREKKARILLEDLCDEFAKGIIDCEQEIRFLNHKSEDFGVRKHTDRLILHISEAWLDERMQMKSAEANSGQDQKTILDKLSLEIETFLQAKQSGSFQDNGVALSKKPIRSVLQRSSLESFHLNEAGSAPKNGNDGEDSLDSGLYSSKVNRDPSQQHRDGSTSQRGEVAANRNLQKVVHSNRMKKRILSRVVRKDSDVSNLQAQFKENMRRDFSSNRSKGERVDGKQSQTIIRDQSKLDALENMLTDEVVPEHSSGKKNKEMESQSELLNKLKSGHSFSTDGMEHQHKNKNAIHSFTKSSFVDPACQVERWTSKAVTNDPEALESSLRQPQGTEDNTLKAKLLEARLESQQSRSRASCGL</sequence>
<keyword evidence="2" id="KW-1185">Reference proteome</keyword>
<dbReference type="Proteomes" id="UP001060085">
    <property type="component" value="Linkage Group LG08"/>
</dbReference>
<evidence type="ECO:0000313" key="2">
    <source>
        <dbReference type="Proteomes" id="UP001060085"/>
    </source>
</evidence>
<reference evidence="2" key="1">
    <citation type="journal article" date="2023" name="Nat. Plants">
        <title>Single-cell RNA sequencing provides a high-resolution roadmap for understanding the multicellular compartmentation of specialized metabolism.</title>
        <authorList>
            <person name="Sun S."/>
            <person name="Shen X."/>
            <person name="Li Y."/>
            <person name="Li Y."/>
            <person name="Wang S."/>
            <person name="Li R."/>
            <person name="Zhang H."/>
            <person name="Shen G."/>
            <person name="Guo B."/>
            <person name="Wei J."/>
            <person name="Xu J."/>
            <person name="St-Pierre B."/>
            <person name="Chen S."/>
            <person name="Sun C."/>
        </authorList>
    </citation>
    <scope>NUCLEOTIDE SEQUENCE [LARGE SCALE GENOMIC DNA]</scope>
</reference>
<accession>A0ACB9ZK33</accession>
<dbReference type="EMBL" id="CM044708">
    <property type="protein sequence ID" value="KAI5647171.1"/>
    <property type="molecule type" value="Genomic_DNA"/>
</dbReference>
<comment type="caution">
    <text evidence="1">The sequence shown here is derived from an EMBL/GenBank/DDBJ whole genome shotgun (WGS) entry which is preliminary data.</text>
</comment>
<proteinExistence type="predicted"/>
<organism evidence="1 2">
    <name type="scientific">Catharanthus roseus</name>
    <name type="common">Madagascar periwinkle</name>
    <name type="synonym">Vinca rosea</name>
    <dbReference type="NCBI Taxonomy" id="4058"/>
    <lineage>
        <taxon>Eukaryota</taxon>
        <taxon>Viridiplantae</taxon>
        <taxon>Streptophyta</taxon>
        <taxon>Embryophyta</taxon>
        <taxon>Tracheophyta</taxon>
        <taxon>Spermatophyta</taxon>
        <taxon>Magnoliopsida</taxon>
        <taxon>eudicotyledons</taxon>
        <taxon>Gunneridae</taxon>
        <taxon>Pentapetalae</taxon>
        <taxon>asterids</taxon>
        <taxon>lamiids</taxon>
        <taxon>Gentianales</taxon>
        <taxon>Apocynaceae</taxon>
        <taxon>Rauvolfioideae</taxon>
        <taxon>Vinceae</taxon>
        <taxon>Catharanthinae</taxon>
        <taxon>Catharanthus</taxon>
    </lineage>
</organism>
<gene>
    <name evidence="1" type="ORF">M9H77_33176</name>
</gene>
<evidence type="ECO:0000313" key="1">
    <source>
        <dbReference type="EMBL" id="KAI5647171.1"/>
    </source>
</evidence>
<name>A0ACB9ZK33_CATRO</name>
<protein>
    <submittedName>
        <fullName evidence="1">Uncharacterized protein</fullName>
    </submittedName>
</protein>